<dbReference type="InterPro" id="IPR003960">
    <property type="entry name" value="ATPase_AAA_CS"/>
</dbReference>
<dbReference type="EMBL" id="MFAY01000035">
    <property type="protein sequence ID" value="OGD88540.1"/>
    <property type="molecule type" value="Genomic_DNA"/>
</dbReference>
<dbReference type="SUPFAM" id="SSF52540">
    <property type="entry name" value="P-loop containing nucleoside triphosphate hydrolases"/>
    <property type="match status" value="1"/>
</dbReference>
<dbReference type="InterPro" id="IPR027417">
    <property type="entry name" value="P-loop_NTPase"/>
</dbReference>
<evidence type="ECO:0000313" key="18">
    <source>
        <dbReference type="Proteomes" id="UP000178577"/>
    </source>
</evidence>
<dbReference type="NCBIfam" id="TIGR01241">
    <property type="entry name" value="FtsH_fam"/>
    <property type="match status" value="1"/>
</dbReference>
<dbReference type="SUPFAM" id="SSF140990">
    <property type="entry name" value="FtsH protease domain-like"/>
    <property type="match status" value="1"/>
</dbReference>
<evidence type="ECO:0000256" key="4">
    <source>
        <dbReference type="ARBA" id="ARBA00022692"/>
    </source>
</evidence>
<keyword evidence="7 14" id="KW-0378">Hydrolase</keyword>
<dbReference type="Gene3D" id="1.10.8.60">
    <property type="match status" value="1"/>
</dbReference>
<feature type="domain" description="AAA+ ATPase" evidence="16">
    <location>
        <begin position="216"/>
        <end position="355"/>
    </location>
</feature>
<dbReference type="FunFam" id="1.10.8.60:FF:000001">
    <property type="entry name" value="ATP-dependent zinc metalloprotease FtsH"/>
    <property type="match status" value="1"/>
</dbReference>
<dbReference type="GO" id="GO:0004222">
    <property type="term" value="F:metalloendopeptidase activity"/>
    <property type="evidence" value="ECO:0007669"/>
    <property type="project" value="InterPro"/>
</dbReference>
<keyword evidence="17" id="KW-0132">Cell division</keyword>
<dbReference type="HAMAP" id="MF_01458">
    <property type="entry name" value="FtsH"/>
    <property type="match status" value="1"/>
</dbReference>
<dbReference type="GO" id="GO:0004176">
    <property type="term" value="F:ATP-dependent peptidase activity"/>
    <property type="evidence" value="ECO:0007669"/>
    <property type="project" value="InterPro"/>
</dbReference>
<evidence type="ECO:0000256" key="5">
    <source>
        <dbReference type="ARBA" id="ARBA00022723"/>
    </source>
</evidence>
<dbReference type="GO" id="GO:0006508">
    <property type="term" value="P:proteolysis"/>
    <property type="evidence" value="ECO:0007669"/>
    <property type="project" value="UniProtKB-KW"/>
</dbReference>
<feature type="active site" evidence="14">
    <location>
        <position position="446"/>
    </location>
</feature>
<dbReference type="GO" id="GO:0008270">
    <property type="term" value="F:zinc ion binding"/>
    <property type="evidence" value="ECO:0007669"/>
    <property type="project" value="UniProtKB-UniRule"/>
</dbReference>
<dbReference type="InterPro" id="IPR041569">
    <property type="entry name" value="AAA_lid_3"/>
</dbReference>
<dbReference type="Pfam" id="PF01434">
    <property type="entry name" value="Peptidase_M41"/>
    <property type="match status" value="1"/>
</dbReference>
<evidence type="ECO:0000256" key="8">
    <source>
        <dbReference type="ARBA" id="ARBA00022833"/>
    </source>
</evidence>
<keyword evidence="4 14" id="KW-0812">Transmembrane</keyword>
<dbReference type="Gene3D" id="3.40.50.300">
    <property type="entry name" value="P-loop containing nucleotide triphosphate hydrolases"/>
    <property type="match status" value="1"/>
</dbReference>
<evidence type="ECO:0000256" key="7">
    <source>
        <dbReference type="ARBA" id="ARBA00022801"/>
    </source>
</evidence>
<keyword evidence="17" id="KW-0131">Cell cycle</keyword>
<keyword evidence="6 14" id="KW-0547">Nucleotide-binding</keyword>
<comment type="subcellular location">
    <subcellularLocation>
        <location evidence="14">Cell membrane</location>
        <topology evidence="14">Multi-pass membrane protein</topology>
        <orientation evidence="14">Cytoplasmic side</orientation>
    </subcellularLocation>
    <subcellularLocation>
        <location evidence="1">Membrane</location>
    </subcellularLocation>
</comment>
<proteinExistence type="inferred from homology"/>
<dbReference type="GO" id="GO:0005524">
    <property type="term" value="F:ATP binding"/>
    <property type="evidence" value="ECO:0007669"/>
    <property type="project" value="UniProtKB-UniRule"/>
</dbReference>
<dbReference type="EC" id="3.4.24.-" evidence="14"/>
<keyword evidence="9 14" id="KW-0067">ATP-binding</keyword>
<comment type="cofactor">
    <cofactor evidence="14">
        <name>Zn(2+)</name>
        <dbReference type="ChEBI" id="CHEBI:29105"/>
    </cofactor>
    <text evidence="14">Binds 1 zinc ion per subunit.</text>
</comment>
<feature type="binding site" evidence="14">
    <location>
        <position position="449"/>
    </location>
    <ligand>
        <name>Zn(2+)</name>
        <dbReference type="ChEBI" id="CHEBI:29105"/>
        <note>catalytic</note>
    </ligand>
</feature>
<keyword evidence="10 14" id="KW-1133">Transmembrane helix</keyword>
<organism evidence="17 18">
    <name type="scientific">Candidatus Curtissbacteria bacterium RIFCSPHIGHO2_01_FULL_40_12</name>
    <dbReference type="NCBI Taxonomy" id="1797710"/>
    <lineage>
        <taxon>Bacteria</taxon>
        <taxon>Candidatus Curtissiibacteriota</taxon>
    </lineage>
</organism>
<evidence type="ECO:0000256" key="2">
    <source>
        <dbReference type="ARBA" id="ARBA00010044"/>
    </source>
</evidence>
<comment type="similarity">
    <text evidence="13 14">In the central section; belongs to the AAA ATPase family.</text>
</comment>
<keyword evidence="5 14" id="KW-0479">Metal-binding</keyword>
<dbReference type="GO" id="GO:0030163">
    <property type="term" value="P:protein catabolic process"/>
    <property type="evidence" value="ECO:0007669"/>
    <property type="project" value="UniProtKB-UniRule"/>
</dbReference>
<dbReference type="FunFam" id="3.40.50.300:FF:000001">
    <property type="entry name" value="ATP-dependent zinc metalloprotease FtsH"/>
    <property type="match status" value="1"/>
</dbReference>
<dbReference type="PANTHER" id="PTHR23076:SF97">
    <property type="entry name" value="ATP-DEPENDENT ZINC METALLOPROTEASE YME1L1"/>
    <property type="match status" value="1"/>
</dbReference>
<dbReference type="Gene3D" id="1.20.58.760">
    <property type="entry name" value="Peptidase M41"/>
    <property type="match status" value="1"/>
</dbReference>
<evidence type="ECO:0000256" key="3">
    <source>
        <dbReference type="ARBA" id="ARBA00022670"/>
    </source>
</evidence>
<dbReference type="Pfam" id="PF17862">
    <property type="entry name" value="AAA_lid_3"/>
    <property type="match status" value="1"/>
</dbReference>
<evidence type="ECO:0000256" key="14">
    <source>
        <dbReference type="HAMAP-Rule" id="MF_01458"/>
    </source>
</evidence>
<dbReference type="PROSITE" id="PS00674">
    <property type="entry name" value="AAA"/>
    <property type="match status" value="1"/>
</dbReference>
<dbReference type="InterPro" id="IPR037219">
    <property type="entry name" value="Peptidase_M41-like"/>
</dbReference>
<comment type="caution">
    <text evidence="14">Lacks conserved residue(s) required for the propagation of feature annotation.</text>
</comment>
<protein>
    <recommendedName>
        <fullName evidence="14">ATP-dependent zinc metalloprotease FtsH</fullName>
        <ecNumber evidence="14">3.4.24.-</ecNumber>
    </recommendedName>
</protein>
<dbReference type="CDD" id="cd19501">
    <property type="entry name" value="RecA-like_FtsH"/>
    <property type="match status" value="1"/>
</dbReference>
<name>A0A1F5G9J5_9BACT</name>
<evidence type="ECO:0000256" key="12">
    <source>
        <dbReference type="ARBA" id="ARBA00023136"/>
    </source>
</evidence>
<sequence length="648" mass="71295">MKENNTDKKDKIKKAIPRVSIPKMGNKSSWRGFIIYAVLGLALFIFFAITSNPAERFQPQEPLSKVISDIKDNKVDNIEVDGDKLIVKDRDGRVYISRKEEGQSFFAALEAAKVDPAQTTINIKDRTLSQAWVTILTTFLPLGLIVLFFFFIFRQAREGASSVFAFGQSRAKQFSKDMPKNTFADVAGVDEAKQELQEVVDFLKHPEKYRAVGARTPKGVLLVGPAGTGKTLLARAVAGEAGVPFFSVAGSEFMEMLVGVGAARVRDLFGQAKKAAPAIIFVDEIESIGRMRGMGFSGGHDEREQTLNQILVEMDGFSPNDNVMVLAATNRPDLLDPALTRPGRFDRRVALDLPDIEGRTAIIKIHKKGKPFAEDVDDEQIARRTVGFSGADLANMLNEAAILAARTAKKAIDSSDIEEAATKVKLGPQRKRMQSVEERKMTAYHEGGHAIIAHVMPHVDPVHRISIVARGVTGGHTLVPPSVDRYTETKTRLLERVATLLGGRAAEELIFKEFTTGASSDLEIASTLAREMVTQFGMSDLGPTIFTPRPQFGVWPTMMGEGIQVSPELAAKIDKEISKIIDEGYVLAVETLKKHRSKLDRVADALLEKETLDRDDFEKLVGKPVTDGEIKLPKVKTADMRKSARPQL</sequence>
<comment type="function">
    <text evidence="14">Acts as a processive, ATP-dependent zinc metallopeptidase for both cytoplasmic and membrane proteins. Plays a role in the quality control of integral membrane proteins.</text>
</comment>
<dbReference type="FunFam" id="1.20.58.760:FF:000001">
    <property type="entry name" value="ATP-dependent zinc metalloprotease FtsH"/>
    <property type="match status" value="1"/>
</dbReference>
<keyword evidence="11 14" id="KW-0482">Metalloprotease</keyword>
<dbReference type="GO" id="GO:0005886">
    <property type="term" value="C:plasma membrane"/>
    <property type="evidence" value="ECO:0007669"/>
    <property type="project" value="UniProtKB-SubCell"/>
</dbReference>
<evidence type="ECO:0000256" key="9">
    <source>
        <dbReference type="ARBA" id="ARBA00022840"/>
    </source>
</evidence>
<evidence type="ECO:0000313" key="17">
    <source>
        <dbReference type="EMBL" id="OGD88540.1"/>
    </source>
</evidence>
<feature type="binding site" evidence="14">
    <location>
        <position position="521"/>
    </location>
    <ligand>
        <name>Zn(2+)</name>
        <dbReference type="ChEBI" id="CHEBI:29105"/>
        <note>catalytic</note>
    </ligand>
</feature>
<evidence type="ECO:0000259" key="16">
    <source>
        <dbReference type="SMART" id="SM00382"/>
    </source>
</evidence>
<dbReference type="Proteomes" id="UP000178577">
    <property type="component" value="Unassembled WGS sequence"/>
</dbReference>
<dbReference type="InterPro" id="IPR000642">
    <property type="entry name" value="Peptidase_M41"/>
</dbReference>
<evidence type="ECO:0000256" key="1">
    <source>
        <dbReference type="ARBA" id="ARBA00004370"/>
    </source>
</evidence>
<feature type="transmembrane region" description="Helical" evidence="14">
    <location>
        <begin position="33"/>
        <end position="50"/>
    </location>
</feature>
<dbReference type="GO" id="GO:0051301">
    <property type="term" value="P:cell division"/>
    <property type="evidence" value="ECO:0007669"/>
    <property type="project" value="UniProtKB-KW"/>
</dbReference>
<reference evidence="17 18" key="1">
    <citation type="journal article" date="2016" name="Nat. Commun.">
        <title>Thousands of microbial genomes shed light on interconnected biogeochemical processes in an aquifer system.</title>
        <authorList>
            <person name="Anantharaman K."/>
            <person name="Brown C.T."/>
            <person name="Hug L.A."/>
            <person name="Sharon I."/>
            <person name="Castelle C.J."/>
            <person name="Probst A.J."/>
            <person name="Thomas B.C."/>
            <person name="Singh A."/>
            <person name="Wilkins M.J."/>
            <person name="Karaoz U."/>
            <person name="Brodie E.L."/>
            <person name="Williams K.H."/>
            <person name="Hubbard S.S."/>
            <person name="Banfield J.F."/>
        </authorList>
    </citation>
    <scope>NUCLEOTIDE SEQUENCE [LARGE SCALE GENOMIC DNA]</scope>
</reference>
<gene>
    <name evidence="14" type="primary">ftsH</name>
    <name evidence="17" type="ORF">A2693_03565</name>
</gene>
<dbReference type="GO" id="GO:0016887">
    <property type="term" value="F:ATP hydrolysis activity"/>
    <property type="evidence" value="ECO:0007669"/>
    <property type="project" value="UniProtKB-UniRule"/>
</dbReference>
<keyword evidence="12 14" id="KW-0472">Membrane</keyword>
<keyword evidence="14" id="KW-1003">Cell membrane</keyword>
<dbReference type="InterPro" id="IPR003959">
    <property type="entry name" value="ATPase_AAA_core"/>
</dbReference>
<comment type="similarity">
    <text evidence="2 14">In the C-terminal section; belongs to the peptidase M41 family.</text>
</comment>
<dbReference type="InterPro" id="IPR003593">
    <property type="entry name" value="AAA+_ATPase"/>
</dbReference>
<comment type="subunit">
    <text evidence="14">Homohexamer.</text>
</comment>
<evidence type="ECO:0000256" key="10">
    <source>
        <dbReference type="ARBA" id="ARBA00022989"/>
    </source>
</evidence>
<evidence type="ECO:0000256" key="11">
    <source>
        <dbReference type="ARBA" id="ARBA00023049"/>
    </source>
</evidence>
<dbReference type="PANTHER" id="PTHR23076">
    <property type="entry name" value="METALLOPROTEASE M41 FTSH"/>
    <property type="match status" value="1"/>
</dbReference>
<feature type="transmembrane region" description="Helical" evidence="14">
    <location>
        <begin position="131"/>
        <end position="153"/>
    </location>
</feature>
<feature type="binding site" evidence="14">
    <location>
        <position position="445"/>
    </location>
    <ligand>
        <name>Zn(2+)</name>
        <dbReference type="ChEBI" id="CHEBI:29105"/>
        <note>catalytic</note>
    </ligand>
</feature>
<comment type="caution">
    <text evidence="17">The sequence shown here is derived from an EMBL/GenBank/DDBJ whole genome shotgun (WGS) entry which is preliminary data.</text>
</comment>
<keyword evidence="3 14" id="KW-0645">Protease</keyword>
<dbReference type="InterPro" id="IPR005936">
    <property type="entry name" value="FtsH"/>
</dbReference>
<evidence type="ECO:0000256" key="15">
    <source>
        <dbReference type="RuleBase" id="RU003651"/>
    </source>
</evidence>
<dbReference type="SMART" id="SM00382">
    <property type="entry name" value="AAA"/>
    <property type="match status" value="1"/>
</dbReference>
<keyword evidence="8 14" id="KW-0862">Zinc</keyword>
<evidence type="ECO:0000256" key="6">
    <source>
        <dbReference type="ARBA" id="ARBA00022741"/>
    </source>
</evidence>
<dbReference type="AlphaFoldDB" id="A0A1F5G9J5"/>
<dbReference type="Pfam" id="PF00004">
    <property type="entry name" value="AAA"/>
    <property type="match status" value="1"/>
</dbReference>
<accession>A0A1F5G9J5</accession>
<comment type="similarity">
    <text evidence="15">Belongs to the AAA ATPase family.</text>
</comment>
<evidence type="ECO:0000256" key="13">
    <source>
        <dbReference type="ARBA" id="ARBA00061570"/>
    </source>
</evidence>